<sequence length="272" mass="29250">MSQDLTLAGRSAMASGRTAAPWWLIFKQECVEMWAGGRVLRFLALYAVLMSVTAYLLATNNDLKLVTMKASVVVAVTSTITFGLFMGLVIGAESISGERERATLEPLLLTPSGSRQIVLGKFLAALSPWPAAFVLSVPYLATLSHWDPVLWTALFWCAVLGSLLAVAFVGFGMLVSIWSDSSKVSLFICLLVYAGLLIPAQLPTEFLNSSGGVVVSAIDPLESASRLLTMVVDENRPLSQAWVYLVAPAVMTAVIVGVLFLHSARRVRLAAE</sequence>
<keyword evidence="3" id="KW-1185">Reference proteome</keyword>
<dbReference type="Proteomes" id="UP001500013">
    <property type="component" value="Unassembled WGS sequence"/>
</dbReference>
<dbReference type="PANTHER" id="PTHR43471">
    <property type="entry name" value="ABC TRANSPORTER PERMEASE"/>
    <property type="match status" value="1"/>
</dbReference>
<feature type="transmembrane region" description="Helical" evidence="1">
    <location>
        <begin position="70"/>
        <end position="91"/>
    </location>
</feature>
<dbReference type="RefSeq" id="WP_344059227.1">
    <property type="nucleotide sequence ID" value="NZ_BAAAPU010000003.1"/>
</dbReference>
<keyword evidence="1" id="KW-1133">Transmembrane helix</keyword>
<feature type="transmembrane region" description="Helical" evidence="1">
    <location>
        <begin position="184"/>
        <end position="202"/>
    </location>
</feature>
<keyword evidence="1" id="KW-0472">Membrane</keyword>
<feature type="transmembrane region" description="Helical" evidence="1">
    <location>
        <begin position="241"/>
        <end position="261"/>
    </location>
</feature>
<gene>
    <name evidence="2" type="ORF">GCM10009817_11070</name>
</gene>
<dbReference type="Pfam" id="PF12679">
    <property type="entry name" value="ABC2_membrane_2"/>
    <property type="match status" value="1"/>
</dbReference>
<organism evidence="2 3">
    <name type="scientific">Terrabacter lapilli</name>
    <dbReference type="NCBI Taxonomy" id="436231"/>
    <lineage>
        <taxon>Bacteria</taxon>
        <taxon>Bacillati</taxon>
        <taxon>Actinomycetota</taxon>
        <taxon>Actinomycetes</taxon>
        <taxon>Micrococcales</taxon>
        <taxon>Intrasporangiaceae</taxon>
        <taxon>Terrabacter</taxon>
    </lineage>
</organism>
<protein>
    <recommendedName>
        <fullName evidence="4">ABC-2 type transport system permease protein</fullName>
    </recommendedName>
</protein>
<reference evidence="2 3" key="1">
    <citation type="journal article" date="2019" name="Int. J. Syst. Evol. Microbiol.">
        <title>The Global Catalogue of Microorganisms (GCM) 10K type strain sequencing project: providing services to taxonomists for standard genome sequencing and annotation.</title>
        <authorList>
            <consortium name="The Broad Institute Genomics Platform"/>
            <consortium name="The Broad Institute Genome Sequencing Center for Infectious Disease"/>
            <person name="Wu L."/>
            <person name="Ma J."/>
        </authorList>
    </citation>
    <scope>NUCLEOTIDE SEQUENCE [LARGE SCALE GENOMIC DNA]</scope>
    <source>
        <strain evidence="2 3">JCM 15628</strain>
    </source>
</reference>
<accession>A0ABN2RPJ8</accession>
<keyword evidence="1" id="KW-0812">Transmembrane</keyword>
<dbReference type="EMBL" id="BAAAPU010000003">
    <property type="protein sequence ID" value="GAA1972682.1"/>
    <property type="molecule type" value="Genomic_DNA"/>
</dbReference>
<evidence type="ECO:0008006" key="4">
    <source>
        <dbReference type="Google" id="ProtNLM"/>
    </source>
</evidence>
<feature type="transmembrane region" description="Helical" evidence="1">
    <location>
        <begin position="39"/>
        <end position="58"/>
    </location>
</feature>
<dbReference type="PANTHER" id="PTHR43471:SF3">
    <property type="entry name" value="ABC TRANSPORTER PERMEASE PROTEIN NATB"/>
    <property type="match status" value="1"/>
</dbReference>
<evidence type="ECO:0000256" key="1">
    <source>
        <dbReference type="SAM" id="Phobius"/>
    </source>
</evidence>
<evidence type="ECO:0000313" key="3">
    <source>
        <dbReference type="Proteomes" id="UP001500013"/>
    </source>
</evidence>
<name>A0ABN2RPJ8_9MICO</name>
<proteinExistence type="predicted"/>
<feature type="transmembrane region" description="Helical" evidence="1">
    <location>
        <begin position="153"/>
        <end position="177"/>
    </location>
</feature>
<comment type="caution">
    <text evidence="2">The sequence shown here is derived from an EMBL/GenBank/DDBJ whole genome shotgun (WGS) entry which is preliminary data.</text>
</comment>
<feature type="transmembrane region" description="Helical" evidence="1">
    <location>
        <begin position="122"/>
        <end position="141"/>
    </location>
</feature>
<evidence type="ECO:0000313" key="2">
    <source>
        <dbReference type="EMBL" id="GAA1972682.1"/>
    </source>
</evidence>